<name>A0A645C0Q1_9ZZZZ</name>
<comment type="caution">
    <text evidence="1">The sequence shown here is derived from an EMBL/GenBank/DDBJ whole genome shotgun (WGS) entry which is preliminary data.</text>
</comment>
<organism evidence="1">
    <name type="scientific">bioreactor metagenome</name>
    <dbReference type="NCBI Taxonomy" id="1076179"/>
    <lineage>
        <taxon>unclassified sequences</taxon>
        <taxon>metagenomes</taxon>
        <taxon>ecological metagenomes</taxon>
    </lineage>
</organism>
<evidence type="ECO:0000313" key="1">
    <source>
        <dbReference type="EMBL" id="MPM70907.1"/>
    </source>
</evidence>
<dbReference type="NCBIfam" id="NF046065">
    <property type="entry name" value="MtxRegRemB"/>
    <property type="match status" value="1"/>
</dbReference>
<dbReference type="AlphaFoldDB" id="A0A645C0Q1"/>
<accession>A0A645C0Q1</accession>
<proteinExistence type="predicted"/>
<evidence type="ECO:0008006" key="2">
    <source>
        <dbReference type="Google" id="ProtNLM"/>
    </source>
</evidence>
<gene>
    <name evidence="1" type="ORF">SDC9_117868</name>
</gene>
<sequence>MYLHLGQETVVRLQDIIGIFDIETSSVGKETRWFLSRAEKNMMVTNVSNDLPKSFVICNDNGATRVYISQISTATLKRRTGFIENL</sequence>
<protein>
    <recommendedName>
        <fullName evidence="2">DUF370 domain-containing protein</fullName>
    </recommendedName>
</protein>
<dbReference type="EMBL" id="VSSQ01023776">
    <property type="protein sequence ID" value="MPM70907.1"/>
    <property type="molecule type" value="Genomic_DNA"/>
</dbReference>
<reference evidence="1" key="1">
    <citation type="submission" date="2019-08" db="EMBL/GenBank/DDBJ databases">
        <authorList>
            <person name="Kucharzyk K."/>
            <person name="Murdoch R.W."/>
            <person name="Higgins S."/>
            <person name="Loffler F."/>
        </authorList>
    </citation>
    <scope>NUCLEOTIDE SEQUENCE</scope>
</reference>